<accession>A0A9X9M1N2</accession>
<name>A0A9X9M1N2_GULGU</name>
<feature type="non-terminal residue" evidence="4">
    <location>
        <position position="1"/>
    </location>
</feature>
<dbReference type="InterPro" id="IPR037523">
    <property type="entry name" value="VOC_core"/>
</dbReference>
<evidence type="ECO:0000256" key="1">
    <source>
        <dbReference type="ARBA" id="ARBA00010363"/>
    </source>
</evidence>
<dbReference type="SUPFAM" id="SSF54593">
    <property type="entry name" value="Glyoxalase/Bleomycin resistance protein/Dihydroxybiphenyl dioxygenase"/>
    <property type="match status" value="1"/>
</dbReference>
<dbReference type="PROSITE" id="PS51819">
    <property type="entry name" value="VOC"/>
    <property type="match status" value="1"/>
</dbReference>
<dbReference type="PANTHER" id="PTHR21366:SF14">
    <property type="entry name" value="GLYOXALASE DOMAIN-CONTAINING PROTEIN 5"/>
    <property type="match status" value="1"/>
</dbReference>
<comment type="caution">
    <text evidence="4">The sequence shown here is derived from an EMBL/GenBank/DDBJ whole genome shotgun (WGS) entry which is preliminary data.</text>
</comment>
<dbReference type="Gene3D" id="3.10.180.10">
    <property type="entry name" value="2,3-Dihydroxybiphenyl 1,2-Dioxygenase, domain 1"/>
    <property type="match status" value="1"/>
</dbReference>
<dbReference type="InterPro" id="IPR004360">
    <property type="entry name" value="Glyas_Fos-R_dOase_dom"/>
</dbReference>
<dbReference type="InterPro" id="IPR029068">
    <property type="entry name" value="Glyas_Bleomycin-R_OHBP_Dase"/>
</dbReference>
<gene>
    <name evidence="4" type="ORF">BN2614_LOCUS1</name>
</gene>
<feature type="domain" description="VOC" evidence="3">
    <location>
        <begin position="61"/>
        <end position="181"/>
    </location>
</feature>
<organism evidence="4 5">
    <name type="scientific">Gulo gulo</name>
    <name type="common">Wolverine</name>
    <name type="synonym">Gluton</name>
    <dbReference type="NCBI Taxonomy" id="48420"/>
    <lineage>
        <taxon>Eukaryota</taxon>
        <taxon>Metazoa</taxon>
        <taxon>Chordata</taxon>
        <taxon>Craniata</taxon>
        <taxon>Vertebrata</taxon>
        <taxon>Euteleostomi</taxon>
        <taxon>Mammalia</taxon>
        <taxon>Eutheria</taxon>
        <taxon>Laurasiatheria</taxon>
        <taxon>Carnivora</taxon>
        <taxon>Caniformia</taxon>
        <taxon>Musteloidea</taxon>
        <taxon>Mustelidae</taxon>
        <taxon>Guloninae</taxon>
        <taxon>Gulo</taxon>
    </lineage>
</organism>
<evidence type="ECO:0000256" key="2">
    <source>
        <dbReference type="ARBA" id="ARBA00040140"/>
    </source>
</evidence>
<evidence type="ECO:0000313" key="5">
    <source>
        <dbReference type="Proteomes" id="UP000269945"/>
    </source>
</evidence>
<dbReference type="CDD" id="cd07253">
    <property type="entry name" value="GLOD5"/>
    <property type="match status" value="1"/>
</dbReference>
<reference evidence="4 5" key="1">
    <citation type="submission" date="2018-10" db="EMBL/GenBank/DDBJ databases">
        <authorList>
            <person name="Ekblom R."/>
            <person name="Jareborg N."/>
        </authorList>
    </citation>
    <scope>NUCLEOTIDE SEQUENCE [LARGE SCALE GENOMIC DNA]</scope>
    <source>
        <tissue evidence="4">Muscle</tissue>
    </source>
</reference>
<dbReference type="Pfam" id="PF00903">
    <property type="entry name" value="Glyoxalase"/>
    <property type="match status" value="1"/>
</dbReference>
<dbReference type="EMBL" id="CYRY02036852">
    <property type="protein sequence ID" value="VCX19846.1"/>
    <property type="molecule type" value="Genomic_DNA"/>
</dbReference>
<keyword evidence="5" id="KW-1185">Reference proteome</keyword>
<dbReference type="InterPro" id="IPR050383">
    <property type="entry name" value="GlyoxalaseI/FosfomycinResist"/>
</dbReference>
<dbReference type="PANTHER" id="PTHR21366">
    <property type="entry name" value="GLYOXALASE FAMILY PROTEIN"/>
    <property type="match status" value="1"/>
</dbReference>
<protein>
    <recommendedName>
        <fullName evidence="2">Glyoxalase domain-containing protein 5</fullName>
    </recommendedName>
</protein>
<evidence type="ECO:0000259" key="3">
    <source>
        <dbReference type="PROSITE" id="PS51819"/>
    </source>
</evidence>
<dbReference type="AlphaFoldDB" id="A0A9X9M1N2"/>
<evidence type="ECO:0000313" key="4">
    <source>
        <dbReference type="EMBL" id="VCX19846.1"/>
    </source>
</evidence>
<proteinExistence type="inferred from homology"/>
<dbReference type="Proteomes" id="UP000269945">
    <property type="component" value="Unassembled WGS sequence"/>
</dbReference>
<comment type="similarity">
    <text evidence="1">Belongs to the glyoxalase I family.</text>
</comment>
<sequence>QPVALPFLPLGLWAWSQRVVRRLQGKDNLPAMLPARMWGRTFQKQSWRNSSQSLSPCLIQRIDHIVMTVKSIKDTTMFYSKILGMEVTTFKGDRKALCFGEQKLNLHEVGKEFEPKAAHPVPGSLDICLITEAPLEEMVQHLKACEVPIEEGPVPRTGAKGPIMSIYFRDPDGNLIEVSNYISP</sequence>